<accession>A0A7C9KTW8</accession>
<dbReference type="EMBL" id="WHZZ01000012">
    <property type="protein sequence ID" value="MQL50086.1"/>
    <property type="molecule type" value="Genomic_DNA"/>
</dbReference>
<organism evidence="1 2">
    <name type="scientific">Photorhabdus khanii</name>
    <dbReference type="NCBI Taxonomy" id="1004150"/>
    <lineage>
        <taxon>Bacteria</taxon>
        <taxon>Pseudomonadati</taxon>
        <taxon>Pseudomonadota</taxon>
        <taxon>Gammaproteobacteria</taxon>
        <taxon>Enterobacterales</taxon>
        <taxon>Morganellaceae</taxon>
        <taxon>Photorhabdus</taxon>
    </lineage>
</organism>
<evidence type="ECO:0000313" key="1">
    <source>
        <dbReference type="EMBL" id="MQL50086.1"/>
    </source>
</evidence>
<protein>
    <submittedName>
        <fullName evidence="1">Uncharacterized protein</fullName>
    </submittedName>
</protein>
<dbReference type="RefSeq" id="WP_152963849.1">
    <property type="nucleotide sequence ID" value="NZ_CAWOZU010000003.1"/>
</dbReference>
<proteinExistence type="predicted"/>
<dbReference type="AlphaFoldDB" id="A0A7C9KTW8"/>
<reference evidence="1 2" key="1">
    <citation type="journal article" date="2019" name="Nature">
        <title>A new antibiotic selectively kills Gram-negative pathogens.</title>
        <authorList>
            <person name="Imai Y."/>
            <person name="Meyer K.J."/>
            <person name="Iinishi A."/>
            <person name="Favre-Godal Q."/>
            <person name="Green R."/>
            <person name="Manuse S."/>
            <person name="Caboni M."/>
            <person name="Mori M."/>
            <person name="Niles S."/>
            <person name="Ghiglieri M."/>
            <person name="Honrao C."/>
            <person name="Ma X."/>
            <person name="Guo J.J."/>
            <person name="Makriyannis A."/>
            <person name="Linares-Otoya L."/>
            <person name="Boehringer N."/>
            <person name="Wuisan Z.G."/>
            <person name="Kaur H."/>
            <person name="Wu R."/>
            <person name="Mateus A."/>
            <person name="Typas A."/>
            <person name="Savitski M.M."/>
            <person name="Espinoza J.L."/>
            <person name="O'Rourke A."/>
            <person name="Nelson K.E."/>
            <person name="Hiller S."/>
            <person name="Noinaj N."/>
            <person name="Schaeberle T.F."/>
            <person name="D'Onofrio A."/>
            <person name="Lewis K."/>
        </authorList>
    </citation>
    <scope>NUCLEOTIDE SEQUENCE [LARGE SCALE GENOMIC DNA]</scope>
    <source>
        <strain evidence="1 2">HGB 1456</strain>
    </source>
</reference>
<comment type="caution">
    <text evidence="1">The sequence shown here is derived from an EMBL/GenBank/DDBJ whole genome shotgun (WGS) entry which is preliminary data.</text>
</comment>
<evidence type="ECO:0000313" key="2">
    <source>
        <dbReference type="Proteomes" id="UP000481739"/>
    </source>
</evidence>
<gene>
    <name evidence="1" type="ORF">GEA64_19880</name>
</gene>
<name>A0A7C9KTW8_9GAMM</name>
<dbReference type="Proteomes" id="UP000481739">
    <property type="component" value="Unassembled WGS sequence"/>
</dbReference>
<sequence length="169" mass="19756">MSITLSTTTHRTFEMITVTDKCFLLKTAGSDLVFQLFHKCMSNNSENLYPCYEDGRPAFSFGLFSPAEIEKAWNKVLDNMIFFLVEIRGYVGDMKFPIRSICCAPSFYALYQHLDKEMFTWWGEGEYNEDTNVWDYRDISADVPDVWKIDREAAKSALRHGLLPFWLWV</sequence>